<evidence type="ECO:0000313" key="2">
    <source>
        <dbReference type="EMBL" id="SFQ35238.1"/>
    </source>
</evidence>
<dbReference type="Pfam" id="PF11160">
    <property type="entry name" value="Hva1_TUDOR"/>
    <property type="match status" value="1"/>
</dbReference>
<dbReference type="AlphaFoldDB" id="A0A1I5XTH8"/>
<name>A0A1I5XTH8_9RHOB</name>
<organism evidence="2 3">
    <name type="scientific">Roseivivax halotolerans</name>
    <dbReference type="NCBI Taxonomy" id="93684"/>
    <lineage>
        <taxon>Bacteria</taxon>
        <taxon>Pseudomonadati</taxon>
        <taxon>Pseudomonadota</taxon>
        <taxon>Alphaproteobacteria</taxon>
        <taxon>Rhodobacterales</taxon>
        <taxon>Roseobacteraceae</taxon>
        <taxon>Roseivivax</taxon>
    </lineage>
</organism>
<feature type="domain" description="Hypervirulence associated protein TUDOR" evidence="1">
    <location>
        <begin position="6"/>
        <end position="65"/>
    </location>
</feature>
<dbReference type="Proteomes" id="UP000243106">
    <property type="component" value="Unassembled WGS sequence"/>
</dbReference>
<evidence type="ECO:0000259" key="1">
    <source>
        <dbReference type="Pfam" id="PF11160"/>
    </source>
</evidence>
<gene>
    <name evidence="2" type="ORF">SAMN05421853_104107</name>
</gene>
<dbReference type="STRING" id="93684.SAMN05421853_104107"/>
<reference evidence="3" key="1">
    <citation type="submission" date="2016-10" db="EMBL/GenBank/DDBJ databases">
        <authorList>
            <person name="Varghese N."/>
            <person name="Submissions S."/>
        </authorList>
    </citation>
    <scope>NUCLEOTIDE SEQUENCE [LARGE SCALE GENOMIC DNA]</scope>
    <source>
        <strain evidence="3">JCM 10271</strain>
    </source>
</reference>
<dbReference type="InterPro" id="IPR021331">
    <property type="entry name" value="Hva1_TUDOR"/>
</dbReference>
<sequence length="70" mass="7826">MGYATGDRVEWDWGQGTASGEIVERFTQEVTRTIKGSEITRHASVDEPAFLIKQDDGTRVLKSVTEIRKA</sequence>
<evidence type="ECO:0000313" key="3">
    <source>
        <dbReference type="Proteomes" id="UP000243106"/>
    </source>
</evidence>
<dbReference type="EMBL" id="FOXV01000004">
    <property type="protein sequence ID" value="SFQ35238.1"/>
    <property type="molecule type" value="Genomic_DNA"/>
</dbReference>
<dbReference type="RefSeq" id="WP_093010216.1">
    <property type="nucleotide sequence ID" value="NZ_FOXV01000004.1"/>
</dbReference>
<protein>
    <recommendedName>
        <fullName evidence="1">Hypervirulence associated protein TUDOR domain-containing protein</fullName>
    </recommendedName>
</protein>
<proteinExistence type="predicted"/>
<keyword evidence="3" id="KW-1185">Reference proteome</keyword>
<accession>A0A1I5XTH8</accession>